<feature type="compositionally biased region" description="Basic and acidic residues" evidence="1">
    <location>
        <begin position="128"/>
        <end position="140"/>
    </location>
</feature>
<reference evidence="2 3" key="1">
    <citation type="submission" date="2023-08" db="EMBL/GenBank/DDBJ databases">
        <title>Black Yeasts Isolated from many extreme environments.</title>
        <authorList>
            <person name="Coleine C."/>
            <person name="Stajich J.E."/>
            <person name="Selbmann L."/>
        </authorList>
    </citation>
    <scope>NUCLEOTIDE SEQUENCE [LARGE SCALE GENOMIC DNA]</scope>
    <source>
        <strain evidence="2 3">CCFEE 5885</strain>
    </source>
</reference>
<protein>
    <submittedName>
        <fullName evidence="2">Uncharacterized protein</fullName>
    </submittedName>
</protein>
<sequence>MDSTRIFCVPVKRDPFQYDGFELQVNRIPRCPCQDLYALLTWVDKGPVLKKNGKPRVHQPPPHKDKDPDFYHAQCIHYGIRPFKTRPAAKRALLEAFAAQSNHLAIPQSILDTEAELKKEFAQANKAAKEQLDAEKRERQAQMATKQMKRKREQDSTIEEVSGKSAKRAKQKPLDPQAISGSFTVAAPSLSEGYGSSDEDTYIIRLAPVGSQSDTIYGEFDFGAFVGYLRSTSLNKHARIIDFNWRGRETGEGESTFGPENTFQLKFSDDGSFEGHAQGDCFRRCEIYGKRTARTGQGGKSSATAATWKYQYDALDEANYERESVARWH</sequence>
<proteinExistence type="predicted"/>
<gene>
    <name evidence="2" type="ORF">LTR24_006165</name>
</gene>
<feature type="region of interest" description="Disordered" evidence="1">
    <location>
        <begin position="128"/>
        <end position="177"/>
    </location>
</feature>
<dbReference type="EMBL" id="JAVRRG010000076">
    <property type="protein sequence ID" value="KAK5089523.1"/>
    <property type="molecule type" value="Genomic_DNA"/>
</dbReference>
<evidence type="ECO:0000313" key="2">
    <source>
        <dbReference type="EMBL" id="KAK5089523.1"/>
    </source>
</evidence>
<organism evidence="2 3">
    <name type="scientific">Lithohypha guttulata</name>
    <dbReference type="NCBI Taxonomy" id="1690604"/>
    <lineage>
        <taxon>Eukaryota</taxon>
        <taxon>Fungi</taxon>
        <taxon>Dikarya</taxon>
        <taxon>Ascomycota</taxon>
        <taxon>Pezizomycotina</taxon>
        <taxon>Eurotiomycetes</taxon>
        <taxon>Chaetothyriomycetidae</taxon>
        <taxon>Chaetothyriales</taxon>
        <taxon>Trichomeriaceae</taxon>
        <taxon>Lithohypha</taxon>
    </lineage>
</organism>
<accession>A0ABR0K6U4</accession>
<keyword evidence="3" id="KW-1185">Reference proteome</keyword>
<name>A0ABR0K6U4_9EURO</name>
<evidence type="ECO:0000256" key="1">
    <source>
        <dbReference type="SAM" id="MobiDB-lite"/>
    </source>
</evidence>
<comment type="caution">
    <text evidence="2">The sequence shown here is derived from an EMBL/GenBank/DDBJ whole genome shotgun (WGS) entry which is preliminary data.</text>
</comment>
<dbReference type="Proteomes" id="UP001345013">
    <property type="component" value="Unassembled WGS sequence"/>
</dbReference>
<evidence type="ECO:0000313" key="3">
    <source>
        <dbReference type="Proteomes" id="UP001345013"/>
    </source>
</evidence>